<comment type="caution">
    <text evidence="1">The sequence shown here is derived from an EMBL/GenBank/DDBJ whole genome shotgun (WGS) entry which is preliminary data.</text>
</comment>
<dbReference type="Proteomes" id="UP001162992">
    <property type="component" value="Chromosome 6"/>
</dbReference>
<sequence>MVIRLRLSKFGRMLIATPLIVSFFIDSSYIHRLWSYSALNCNGGVALPVLSVEIHAAKFEVIWNVQGTLRLDLQIYYLLCWITRSIHRVKTFNTDYDLLYESSKSICTEEF</sequence>
<name>A0ACC2DBG3_DIPCM</name>
<proteinExistence type="predicted"/>
<evidence type="ECO:0000313" key="1">
    <source>
        <dbReference type="EMBL" id="KAJ7551450.1"/>
    </source>
</evidence>
<dbReference type="EMBL" id="CM055097">
    <property type="protein sequence ID" value="KAJ7551450.1"/>
    <property type="molecule type" value="Genomic_DNA"/>
</dbReference>
<gene>
    <name evidence="1" type="ORF">O6H91_06G016000</name>
</gene>
<organism evidence="1 2">
    <name type="scientific">Diphasiastrum complanatum</name>
    <name type="common">Issler's clubmoss</name>
    <name type="synonym">Lycopodium complanatum</name>
    <dbReference type="NCBI Taxonomy" id="34168"/>
    <lineage>
        <taxon>Eukaryota</taxon>
        <taxon>Viridiplantae</taxon>
        <taxon>Streptophyta</taxon>
        <taxon>Embryophyta</taxon>
        <taxon>Tracheophyta</taxon>
        <taxon>Lycopodiopsida</taxon>
        <taxon>Lycopodiales</taxon>
        <taxon>Lycopodiaceae</taxon>
        <taxon>Lycopodioideae</taxon>
        <taxon>Diphasiastrum</taxon>
    </lineage>
</organism>
<keyword evidence="2" id="KW-1185">Reference proteome</keyword>
<accession>A0ACC2DBG3</accession>
<protein>
    <submittedName>
        <fullName evidence="1">Uncharacterized protein</fullName>
    </submittedName>
</protein>
<evidence type="ECO:0000313" key="2">
    <source>
        <dbReference type="Proteomes" id="UP001162992"/>
    </source>
</evidence>
<reference evidence="2" key="1">
    <citation type="journal article" date="2024" name="Proc. Natl. Acad. Sci. U.S.A.">
        <title>Extraordinary preservation of gene collinearity over three hundred million years revealed in homosporous lycophytes.</title>
        <authorList>
            <person name="Li C."/>
            <person name="Wickell D."/>
            <person name="Kuo L.Y."/>
            <person name="Chen X."/>
            <person name="Nie B."/>
            <person name="Liao X."/>
            <person name="Peng D."/>
            <person name="Ji J."/>
            <person name="Jenkins J."/>
            <person name="Williams M."/>
            <person name="Shu S."/>
            <person name="Plott C."/>
            <person name="Barry K."/>
            <person name="Rajasekar S."/>
            <person name="Grimwood J."/>
            <person name="Han X."/>
            <person name="Sun S."/>
            <person name="Hou Z."/>
            <person name="He W."/>
            <person name="Dai G."/>
            <person name="Sun C."/>
            <person name="Schmutz J."/>
            <person name="Leebens-Mack J.H."/>
            <person name="Li F.W."/>
            <person name="Wang L."/>
        </authorList>
    </citation>
    <scope>NUCLEOTIDE SEQUENCE [LARGE SCALE GENOMIC DNA]</scope>
    <source>
        <strain evidence="2">cv. PW_Plant_1</strain>
    </source>
</reference>